<dbReference type="SUPFAM" id="SSF50182">
    <property type="entry name" value="Sm-like ribonucleoproteins"/>
    <property type="match status" value="1"/>
</dbReference>
<evidence type="ECO:0000313" key="7">
    <source>
        <dbReference type="EMBL" id="KAL3790560.1"/>
    </source>
</evidence>
<reference evidence="7 8" key="1">
    <citation type="submission" date="2024-10" db="EMBL/GenBank/DDBJ databases">
        <title>Updated reference genomes for cyclostephanoid diatoms.</title>
        <authorList>
            <person name="Roberts W.R."/>
            <person name="Alverson A.J."/>
        </authorList>
    </citation>
    <scope>NUCLEOTIDE SEQUENCE [LARGE SCALE GENOMIC DNA]</scope>
    <source>
        <strain evidence="7 8">AJA010-31</strain>
    </source>
</reference>
<evidence type="ECO:0000259" key="6">
    <source>
        <dbReference type="PROSITE" id="PS51536"/>
    </source>
</evidence>
<dbReference type="PROSITE" id="PS51512">
    <property type="entry name" value="DFDF"/>
    <property type="match status" value="1"/>
</dbReference>
<sequence length="350" mass="37532">MAHNPLLGSRISLISKKNIRYDGTLYSINEADATVALENVKSYGTEGRELLDTTGSSTFVPPQDVVHAYLLFRGQDIKDLHVHEKQAGGGDEEGQLKQQEEEGSNEQKQQGSKEGAVDKDKQKGKEEESGSVKEEDGGGNTNKDNKTQKPKSNNAAASNTTKQRKNMVGSGASLLHKNMRGGKGVGTDVPPKEFDFESNLDRFDKVDADANENEQDSNNNNTNNNNDSSNISGSNVYSKDDFFDSISCDALDKAQGIDNRLRGAAERSLNLDTFGAVSLGHNRRGGRGGRGGGRGRGRGRGYGRGGRGRGSYNNNDGGGNRDGDYSGSRRGGTVGSGPAPKQNNRWKSSN</sequence>
<dbReference type="Gene3D" id="2.30.30.100">
    <property type="match status" value="1"/>
</dbReference>
<dbReference type="InterPro" id="IPR019050">
    <property type="entry name" value="FDF_dom"/>
</dbReference>
<protein>
    <recommendedName>
        <fullName evidence="9">TFG box profile domain-containing protein</fullName>
    </recommendedName>
</protein>
<feature type="region of interest" description="Disordered" evidence="3">
    <location>
        <begin position="85"/>
        <end position="236"/>
    </location>
</feature>
<evidence type="ECO:0000256" key="1">
    <source>
        <dbReference type="PROSITE-ProRule" id="PRU00846"/>
    </source>
</evidence>
<evidence type="ECO:0000256" key="3">
    <source>
        <dbReference type="SAM" id="MobiDB-lite"/>
    </source>
</evidence>
<feature type="compositionally biased region" description="Polar residues" evidence="3">
    <location>
        <begin position="341"/>
        <end position="350"/>
    </location>
</feature>
<dbReference type="SMART" id="SM01271">
    <property type="entry name" value="LSM14"/>
    <property type="match status" value="1"/>
</dbReference>
<proteinExistence type="predicted"/>
<dbReference type="InterPro" id="IPR025609">
    <property type="entry name" value="Lsm14-like_N"/>
</dbReference>
<dbReference type="SMART" id="SM01199">
    <property type="entry name" value="FDF"/>
    <property type="match status" value="1"/>
</dbReference>
<comment type="caution">
    <text evidence="7">The sequence shown here is derived from an EMBL/GenBank/DDBJ whole genome shotgun (WGS) entry which is preliminary data.</text>
</comment>
<dbReference type="PROSITE" id="PS51536">
    <property type="entry name" value="TFG"/>
    <property type="match status" value="1"/>
</dbReference>
<dbReference type="EMBL" id="JALLPJ020000494">
    <property type="protein sequence ID" value="KAL3790560.1"/>
    <property type="molecule type" value="Genomic_DNA"/>
</dbReference>
<evidence type="ECO:0000259" key="5">
    <source>
        <dbReference type="PROSITE" id="PS51513"/>
    </source>
</evidence>
<evidence type="ECO:0008006" key="9">
    <source>
        <dbReference type="Google" id="ProtNLM"/>
    </source>
</evidence>
<gene>
    <name evidence="7" type="ORF">ACHAWO_013945</name>
</gene>
<feature type="short sequence motif" description="TFG box" evidence="2">
    <location>
        <begin position="258"/>
        <end position="278"/>
    </location>
</feature>
<dbReference type="InterPro" id="IPR025761">
    <property type="entry name" value="FFD_box"/>
</dbReference>
<dbReference type="Pfam" id="PF12701">
    <property type="entry name" value="LSM14"/>
    <property type="match status" value="1"/>
</dbReference>
<feature type="compositionally biased region" description="Low complexity" evidence="3">
    <location>
        <begin position="216"/>
        <end position="235"/>
    </location>
</feature>
<feature type="domain" description="TFG box profile" evidence="6">
    <location>
        <begin position="258"/>
        <end position="278"/>
    </location>
</feature>
<feature type="short sequence motif" description="FFD box" evidence="1">
    <location>
        <begin position="235"/>
        <end position="250"/>
    </location>
</feature>
<dbReference type="PROSITE" id="PS51513">
    <property type="entry name" value="FFD"/>
    <property type="match status" value="1"/>
</dbReference>
<feature type="region of interest" description="Disordered" evidence="3">
    <location>
        <begin position="277"/>
        <end position="350"/>
    </location>
</feature>
<dbReference type="PANTHER" id="PTHR13586">
    <property type="entry name" value="SCD6 PROTEIN-RELATED"/>
    <property type="match status" value="1"/>
</dbReference>
<feature type="compositionally biased region" description="Basic residues" evidence="3">
    <location>
        <begin position="281"/>
        <end position="301"/>
    </location>
</feature>
<dbReference type="Proteomes" id="UP001530400">
    <property type="component" value="Unassembled WGS sequence"/>
</dbReference>
<feature type="compositionally biased region" description="Basic and acidic residues" evidence="3">
    <location>
        <begin position="115"/>
        <end position="136"/>
    </location>
</feature>
<feature type="compositionally biased region" description="Polar residues" evidence="3">
    <location>
        <begin position="150"/>
        <end position="161"/>
    </location>
</feature>
<feature type="domain" description="FFD box profile" evidence="5">
    <location>
        <begin position="235"/>
        <end position="250"/>
    </location>
</feature>
<feature type="domain" description="DFDF" evidence="4">
    <location>
        <begin position="182"/>
        <end position="218"/>
    </location>
</feature>
<dbReference type="AlphaFoldDB" id="A0ABD3PWM6"/>
<feature type="compositionally biased region" description="Basic and acidic residues" evidence="3">
    <location>
        <begin position="190"/>
        <end position="208"/>
    </location>
</feature>
<dbReference type="InterPro" id="IPR025768">
    <property type="entry name" value="TFG_box"/>
</dbReference>
<name>A0ABD3PWM6_9STRA</name>
<dbReference type="Pfam" id="PF09532">
    <property type="entry name" value="FDF"/>
    <property type="match status" value="1"/>
</dbReference>
<evidence type="ECO:0000259" key="4">
    <source>
        <dbReference type="PROSITE" id="PS51512"/>
    </source>
</evidence>
<dbReference type="InterPro" id="IPR025762">
    <property type="entry name" value="DFDF"/>
</dbReference>
<keyword evidence="8" id="KW-1185">Reference proteome</keyword>
<dbReference type="CDD" id="cd01736">
    <property type="entry name" value="LSm14_N"/>
    <property type="match status" value="1"/>
</dbReference>
<dbReference type="InterPro" id="IPR010920">
    <property type="entry name" value="LSM_dom_sf"/>
</dbReference>
<dbReference type="PANTHER" id="PTHR13586:SF0">
    <property type="entry name" value="TRAILER HITCH, ISOFORM H"/>
    <property type="match status" value="1"/>
</dbReference>
<evidence type="ECO:0000256" key="2">
    <source>
        <dbReference type="PROSITE-ProRule" id="PRU00869"/>
    </source>
</evidence>
<accession>A0ABD3PWM6</accession>
<organism evidence="7 8">
    <name type="scientific">Cyclotella atomus</name>
    <dbReference type="NCBI Taxonomy" id="382360"/>
    <lineage>
        <taxon>Eukaryota</taxon>
        <taxon>Sar</taxon>
        <taxon>Stramenopiles</taxon>
        <taxon>Ochrophyta</taxon>
        <taxon>Bacillariophyta</taxon>
        <taxon>Coscinodiscophyceae</taxon>
        <taxon>Thalassiosirophycidae</taxon>
        <taxon>Stephanodiscales</taxon>
        <taxon>Stephanodiscaceae</taxon>
        <taxon>Cyclotella</taxon>
    </lineage>
</organism>
<evidence type="ECO:0000313" key="8">
    <source>
        <dbReference type="Proteomes" id="UP001530400"/>
    </source>
</evidence>